<accession>A0AAW0J2F7</accession>
<sequence>MRENKEPLEDVAVISLSVTGGAAVGRMRWSLAHRF</sequence>
<gene>
    <name evidence="1" type="ORF">U0070_026267</name>
</gene>
<name>A0AAW0J2F7_MYOGA</name>
<dbReference type="AlphaFoldDB" id="A0AAW0J2F7"/>
<dbReference type="Proteomes" id="UP001488838">
    <property type="component" value="Unassembled WGS sequence"/>
</dbReference>
<dbReference type="EMBL" id="JBBHLL010000070">
    <property type="protein sequence ID" value="KAK7820723.1"/>
    <property type="molecule type" value="Genomic_DNA"/>
</dbReference>
<protein>
    <submittedName>
        <fullName evidence="1">Uncharacterized protein</fullName>
    </submittedName>
</protein>
<proteinExistence type="predicted"/>
<keyword evidence="2" id="KW-1185">Reference proteome</keyword>
<feature type="non-terminal residue" evidence="1">
    <location>
        <position position="35"/>
    </location>
</feature>
<organism evidence="1 2">
    <name type="scientific">Myodes glareolus</name>
    <name type="common">Bank vole</name>
    <name type="synonym">Clethrionomys glareolus</name>
    <dbReference type="NCBI Taxonomy" id="447135"/>
    <lineage>
        <taxon>Eukaryota</taxon>
        <taxon>Metazoa</taxon>
        <taxon>Chordata</taxon>
        <taxon>Craniata</taxon>
        <taxon>Vertebrata</taxon>
        <taxon>Euteleostomi</taxon>
        <taxon>Mammalia</taxon>
        <taxon>Eutheria</taxon>
        <taxon>Euarchontoglires</taxon>
        <taxon>Glires</taxon>
        <taxon>Rodentia</taxon>
        <taxon>Myomorpha</taxon>
        <taxon>Muroidea</taxon>
        <taxon>Cricetidae</taxon>
        <taxon>Arvicolinae</taxon>
        <taxon>Myodes</taxon>
    </lineage>
</organism>
<evidence type="ECO:0000313" key="1">
    <source>
        <dbReference type="EMBL" id="KAK7820723.1"/>
    </source>
</evidence>
<reference evidence="1 2" key="1">
    <citation type="journal article" date="2023" name="bioRxiv">
        <title>Conserved and derived expression patterns and positive selection on dental genes reveal complex evolutionary context of ever-growing rodent molars.</title>
        <authorList>
            <person name="Calamari Z.T."/>
            <person name="Song A."/>
            <person name="Cohen E."/>
            <person name="Akter M."/>
            <person name="Roy R.D."/>
            <person name="Hallikas O."/>
            <person name="Christensen M.M."/>
            <person name="Li P."/>
            <person name="Marangoni P."/>
            <person name="Jernvall J."/>
            <person name="Klein O.D."/>
        </authorList>
    </citation>
    <scope>NUCLEOTIDE SEQUENCE [LARGE SCALE GENOMIC DNA]</scope>
    <source>
        <strain evidence="1">V071</strain>
    </source>
</reference>
<evidence type="ECO:0000313" key="2">
    <source>
        <dbReference type="Proteomes" id="UP001488838"/>
    </source>
</evidence>
<comment type="caution">
    <text evidence="1">The sequence shown here is derived from an EMBL/GenBank/DDBJ whole genome shotgun (WGS) entry which is preliminary data.</text>
</comment>